<accession>A0A1H9IAW4</accession>
<dbReference type="AlphaFoldDB" id="A0A1H9IAW4"/>
<reference evidence="2" key="1">
    <citation type="submission" date="2016-10" db="EMBL/GenBank/DDBJ databases">
        <authorList>
            <person name="Varghese N."/>
            <person name="Submissions S."/>
        </authorList>
    </citation>
    <scope>NUCLEOTIDE SEQUENCE [LARGE SCALE GENOMIC DNA]</scope>
    <source>
        <strain evidence="2">DSM 24740</strain>
    </source>
</reference>
<sequence>MREDFIHFLWRQARFDLRDLTTTTGQTISIQNFGRHNVDAGPDFSSGQLRIDGMQWAGNIEMHVKSSEWYAHQHDSDPAYDNVILHVVLEEDRPVYRANGDRIPCLELRNRIPAGILNSYWRLMHNEHWIPCQGQLQLVADPERQQWLEQVLTERIEARAHRFAERVQATNLDWEEAFYQSLARALGGRVNGEAMDMLARSVPLRVLLKHKHSLLQLEALLFGQSGLLPEARDEEEAYLPLLRREYKLLQIKHGLCPIPATAWRYLRLRPNNFPTVRIAQLAAMLHRTGQLFGKSLAAADGREMKNMFSISLSNYWRNHYRFGKEAAYGERRLGASAIHSLLINTIAPALVAYAHYRLDDRFRDRALALLRDLPAEDNKVLRKWNGLGFPAKNAGESQALLQLKTEFCDKSRCLECAIGRALLNQPYGQSDGPLLTMNEEAALYELAGGGL</sequence>
<dbReference type="Pfam" id="PF11013">
    <property type="entry name" value="DUF2851"/>
    <property type="match status" value="1"/>
</dbReference>
<evidence type="ECO:0000313" key="1">
    <source>
        <dbReference type="EMBL" id="SEQ71694.1"/>
    </source>
</evidence>
<organism evidence="1 2">
    <name type="scientific">Neolewinella agarilytica</name>
    <dbReference type="NCBI Taxonomy" id="478744"/>
    <lineage>
        <taxon>Bacteria</taxon>
        <taxon>Pseudomonadati</taxon>
        <taxon>Bacteroidota</taxon>
        <taxon>Saprospiria</taxon>
        <taxon>Saprospirales</taxon>
        <taxon>Lewinellaceae</taxon>
        <taxon>Neolewinella</taxon>
    </lineage>
</organism>
<dbReference type="EMBL" id="FOFB01000014">
    <property type="protein sequence ID" value="SEQ71694.1"/>
    <property type="molecule type" value="Genomic_DNA"/>
</dbReference>
<gene>
    <name evidence="1" type="ORF">SAMN05444359_114118</name>
</gene>
<keyword evidence="2" id="KW-1185">Reference proteome</keyword>
<dbReference type="InterPro" id="IPR021272">
    <property type="entry name" value="DUF2851"/>
</dbReference>
<name>A0A1H9IAW4_9BACT</name>
<evidence type="ECO:0008006" key="3">
    <source>
        <dbReference type="Google" id="ProtNLM"/>
    </source>
</evidence>
<dbReference type="OrthoDB" id="1005072at2"/>
<evidence type="ECO:0000313" key="2">
    <source>
        <dbReference type="Proteomes" id="UP000199021"/>
    </source>
</evidence>
<proteinExistence type="predicted"/>
<dbReference type="InParanoid" id="A0A1H9IAW4"/>
<protein>
    <recommendedName>
        <fullName evidence="3">DUF2851 domain-containing protein</fullName>
    </recommendedName>
</protein>
<dbReference type="RefSeq" id="WP_090169463.1">
    <property type="nucleotide sequence ID" value="NZ_FOFB01000014.1"/>
</dbReference>
<dbReference type="STRING" id="478744.SAMN05444359_114118"/>
<dbReference type="Proteomes" id="UP000199021">
    <property type="component" value="Unassembled WGS sequence"/>
</dbReference>